<dbReference type="Pfam" id="PF23242">
    <property type="entry name" value="AAA_lid_TRIP13_C"/>
    <property type="match status" value="1"/>
</dbReference>
<comment type="function">
    <text evidence="4">Plays a key role in chromosome recombination and chromosome structure development during meiosis. Required at early steps in meiotic recombination that leads to non-crossovers pathways. Also needed for efficient completion of homologous synapsis by influencing crossover distribution along the chromosomes affecting both crossovers and non-crossovers pathways.</text>
</comment>
<dbReference type="PROSITE" id="PS00674">
    <property type="entry name" value="AAA"/>
    <property type="match status" value="1"/>
</dbReference>
<keyword evidence="4" id="KW-0469">Meiosis</keyword>
<dbReference type="Proteomes" id="UP000826234">
    <property type="component" value="Unassembled WGS sequence"/>
</dbReference>
<dbReference type="SUPFAM" id="SSF52540">
    <property type="entry name" value="P-loop containing nucleoside triphosphate hydrolases"/>
    <property type="match status" value="1"/>
</dbReference>
<dbReference type="InterPro" id="IPR003960">
    <property type="entry name" value="ATPase_AAA_CS"/>
</dbReference>
<accession>A0ABQ7TBW0</accession>
<dbReference type="Gene3D" id="3.40.50.300">
    <property type="entry name" value="P-loop containing nucleotide triphosphate hydrolases"/>
    <property type="match status" value="1"/>
</dbReference>
<dbReference type="PANTHER" id="PTHR45991">
    <property type="entry name" value="PACHYTENE CHECKPOINT PROTEIN 2"/>
    <property type="match status" value="1"/>
</dbReference>
<comment type="similarity">
    <text evidence="4">Belongs to the AAA ATPase family. PCH2 subfamily.</text>
</comment>
<evidence type="ECO:0000313" key="8">
    <source>
        <dbReference type="Proteomes" id="UP000826234"/>
    </source>
</evidence>
<organism evidence="7 8">
    <name type="scientific">Phrynosoma platyrhinos</name>
    <name type="common">Desert horned lizard</name>
    <dbReference type="NCBI Taxonomy" id="52577"/>
    <lineage>
        <taxon>Eukaryota</taxon>
        <taxon>Metazoa</taxon>
        <taxon>Chordata</taxon>
        <taxon>Craniata</taxon>
        <taxon>Vertebrata</taxon>
        <taxon>Euteleostomi</taxon>
        <taxon>Lepidosauria</taxon>
        <taxon>Squamata</taxon>
        <taxon>Bifurcata</taxon>
        <taxon>Unidentata</taxon>
        <taxon>Episquamata</taxon>
        <taxon>Toxicofera</taxon>
        <taxon>Iguania</taxon>
        <taxon>Phrynosomatidae</taxon>
        <taxon>Phrynosomatinae</taxon>
        <taxon>Phrynosoma</taxon>
    </lineage>
</organism>
<keyword evidence="8" id="KW-1185">Reference proteome</keyword>
<comment type="subcellular location">
    <subcellularLocation>
        <location evidence="4">Nucleus</location>
    </subcellularLocation>
</comment>
<gene>
    <name evidence="7" type="ORF">JD844_002513</name>
</gene>
<name>A0ABQ7TBW0_PHRPL</name>
<dbReference type="Pfam" id="PF23563">
    <property type="entry name" value="TRIP13_N"/>
    <property type="match status" value="1"/>
</dbReference>
<evidence type="ECO:0000256" key="4">
    <source>
        <dbReference type="RuleBase" id="RU369050"/>
    </source>
</evidence>
<dbReference type="InterPro" id="IPR003959">
    <property type="entry name" value="ATPase_AAA_core"/>
</dbReference>
<evidence type="ECO:0000259" key="5">
    <source>
        <dbReference type="Pfam" id="PF00004"/>
    </source>
</evidence>
<dbReference type="InterPro" id="IPR027417">
    <property type="entry name" value="P-loop_NTPase"/>
</dbReference>
<protein>
    <recommendedName>
        <fullName evidence="4">Pachytene checkpoint protein 2 homolog</fullName>
        <shortName evidence="4">TR-interacting protein 13</shortName>
        <shortName evidence="4">TRIP-13</shortName>
    </recommendedName>
    <alternativeName>
        <fullName evidence="4">Thyroid hormone receptor interactor 13</fullName>
    </alternativeName>
    <alternativeName>
        <fullName evidence="4">Thyroid receptor-interacting protein 13</fullName>
    </alternativeName>
</protein>
<sequence length="380" mass="43339">MDEAASDLKLALQNDCEILHVHVEVHQKSDSTTKKEDIKSSVLKLLNRHNVVFGDYKWTEFDDPFLANNVQSIAIVDTELKLKERQAWKEPVRASEFHGLWDSLIYDAQIKSNLLDYVTTTLLFSDRNVDSNLISWNRVVLLHGKDDNFKKYRHGQLIEINSHSLFSKWFSESGKLVTKMFQKIQALIDDKDALVFVLIDEVESLTAARSAFRAGTEPSDAIRVVNAVLTQIDQIKRYPNVVILTTSNITEKIDMAFVDRADIKQYIGPPSAAAIFKIYLSCLEELMKCQIIYPRQQLLTLRELEMIGYLENDVSKLSLILKAISRKSEGLSGRVLRKLPFLAHALYIQSPNVSMTAFLQALSLVVDKQFEERTKLSDCV</sequence>
<evidence type="ECO:0000313" key="7">
    <source>
        <dbReference type="EMBL" id="KAH0627103.1"/>
    </source>
</evidence>
<proteinExistence type="inferred from homology"/>
<comment type="caution">
    <text evidence="7">The sequence shown here is derived from an EMBL/GenBank/DDBJ whole genome shotgun (WGS) entry which is preliminary data.</text>
</comment>
<keyword evidence="1 3" id="KW-0547">Nucleotide-binding</keyword>
<keyword evidence="4" id="KW-0539">Nucleus</keyword>
<feature type="domain" description="Pachytene checkpoint protein 2 C-terminal" evidence="6">
    <location>
        <begin position="271"/>
        <end position="369"/>
    </location>
</feature>
<dbReference type="InterPro" id="IPR044539">
    <property type="entry name" value="Pch2-like"/>
</dbReference>
<feature type="domain" description="ATPase AAA-type core" evidence="5">
    <location>
        <begin position="156"/>
        <end position="268"/>
    </location>
</feature>
<evidence type="ECO:0000256" key="3">
    <source>
        <dbReference type="RuleBase" id="RU003651"/>
    </source>
</evidence>
<dbReference type="EMBL" id="JAIPUX010000521">
    <property type="protein sequence ID" value="KAH0627103.1"/>
    <property type="molecule type" value="Genomic_DNA"/>
</dbReference>
<dbReference type="PANTHER" id="PTHR45991:SF1">
    <property type="entry name" value="PACHYTENE CHECKPOINT PROTEIN 2 HOMOLOG"/>
    <property type="match status" value="1"/>
</dbReference>
<reference evidence="7 8" key="1">
    <citation type="journal article" date="2022" name="Gigascience">
        <title>A chromosome-level genome assembly and annotation of the desert horned lizard, Phrynosoma platyrhinos, provides insight into chromosomal rearrangements among reptiles.</title>
        <authorList>
            <person name="Koochekian N."/>
            <person name="Ascanio A."/>
            <person name="Farleigh K."/>
            <person name="Card D.C."/>
            <person name="Schield D.R."/>
            <person name="Castoe T.A."/>
            <person name="Jezkova T."/>
        </authorList>
    </citation>
    <scope>NUCLEOTIDE SEQUENCE [LARGE SCALE GENOMIC DNA]</scope>
    <source>
        <strain evidence="7">NK-2021</strain>
    </source>
</reference>
<evidence type="ECO:0000259" key="6">
    <source>
        <dbReference type="Pfam" id="PF23242"/>
    </source>
</evidence>
<evidence type="ECO:0000256" key="2">
    <source>
        <dbReference type="ARBA" id="ARBA00022840"/>
    </source>
</evidence>
<evidence type="ECO:0000256" key="1">
    <source>
        <dbReference type="ARBA" id="ARBA00022741"/>
    </source>
</evidence>
<keyword evidence="2 3" id="KW-0067">ATP-binding</keyword>
<dbReference type="InterPro" id="IPR058249">
    <property type="entry name" value="Pch2_C"/>
</dbReference>
<dbReference type="Pfam" id="PF00004">
    <property type="entry name" value="AAA"/>
    <property type="match status" value="1"/>
</dbReference>